<dbReference type="EMBL" id="JADCNM010000003">
    <property type="protein sequence ID" value="KAG0490229.1"/>
    <property type="molecule type" value="Genomic_DNA"/>
</dbReference>
<comment type="caution">
    <text evidence="5">The sequence shown here is derived from an EMBL/GenBank/DDBJ whole genome shotgun (WGS) entry which is preliminary data.</text>
</comment>
<protein>
    <recommendedName>
        <fullName evidence="4">SHSP domain-containing protein</fullName>
    </recommendedName>
</protein>
<dbReference type="OrthoDB" id="1431247at2759"/>
<accession>A0A835RJN6</accession>
<dbReference type="PROSITE" id="PS01031">
    <property type="entry name" value="SHSP"/>
    <property type="match status" value="1"/>
</dbReference>
<dbReference type="AlphaFoldDB" id="A0A835RJN6"/>
<dbReference type="PANTHER" id="PTHR46733">
    <property type="entry name" value="26.5 KDA HEAT SHOCK PROTEIN, MITOCHONDRIAL"/>
    <property type="match status" value="1"/>
</dbReference>
<dbReference type="InterPro" id="IPR008978">
    <property type="entry name" value="HSP20-like_chaperone"/>
</dbReference>
<evidence type="ECO:0000313" key="6">
    <source>
        <dbReference type="Proteomes" id="UP000639772"/>
    </source>
</evidence>
<dbReference type="SUPFAM" id="SSF49764">
    <property type="entry name" value="HSP20-like chaperones"/>
    <property type="match status" value="1"/>
</dbReference>
<feature type="domain" description="SHSP" evidence="4">
    <location>
        <begin position="115"/>
        <end position="227"/>
    </location>
</feature>
<evidence type="ECO:0000256" key="1">
    <source>
        <dbReference type="ARBA" id="ARBA00023016"/>
    </source>
</evidence>
<dbReference type="InterPro" id="IPR002068">
    <property type="entry name" value="A-crystallin/Hsp20_dom"/>
</dbReference>
<gene>
    <name evidence="5" type="ORF">HPP92_007092</name>
</gene>
<keyword evidence="1" id="KW-0346">Stress response</keyword>
<reference evidence="5 6" key="1">
    <citation type="journal article" date="2020" name="Nat. Food">
        <title>A phased Vanilla planifolia genome enables genetic improvement of flavour and production.</title>
        <authorList>
            <person name="Hasing T."/>
            <person name="Tang H."/>
            <person name="Brym M."/>
            <person name="Khazi F."/>
            <person name="Huang T."/>
            <person name="Chambers A.H."/>
        </authorList>
    </citation>
    <scope>NUCLEOTIDE SEQUENCE [LARGE SCALE GENOMIC DNA]</scope>
    <source>
        <tissue evidence="5">Leaf</tissue>
    </source>
</reference>
<sequence>MASNAAATAATLALSSCSSFLSRQTAKIPRSTAVFPSVTRIRPLTTAASGNKDSTSVDVQVKNNDSAIERRAPRQRSLDTSPFSLVNPLSPMRTMKQMLETIDRIFEDSFTFPGTTVAQFRTPWDAMEDENEVKLRFDMPGLSKEEVKVWVEDDVLVIKSQHEESGEGNEGDDDWWKGRRSASYDLRLVLPENSEKDKVKAEFKNGVLIVSIPKQKVERKVIDVLVQ</sequence>
<name>A0A835RJN6_VANPL</name>
<evidence type="ECO:0000256" key="3">
    <source>
        <dbReference type="RuleBase" id="RU003616"/>
    </source>
</evidence>
<dbReference type="Gene3D" id="2.60.40.790">
    <property type="match status" value="1"/>
</dbReference>
<dbReference type="InterPro" id="IPR044587">
    <property type="entry name" value="HSP21-like"/>
</dbReference>
<dbReference type="GO" id="GO:0009408">
    <property type="term" value="P:response to heat"/>
    <property type="evidence" value="ECO:0007669"/>
    <property type="project" value="InterPro"/>
</dbReference>
<evidence type="ECO:0000259" key="4">
    <source>
        <dbReference type="PROSITE" id="PS01031"/>
    </source>
</evidence>
<dbReference type="PANTHER" id="PTHR46733:SF4">
    <property type="entry name" value="HEAT SHOCK PROTEIN 21, CHLOROPLASTIC"/>
    <property type="match status" value="1"/>
</dbReference>
<dbReference type="FunFam" id="2.60.40.790:FF:000059">
    <property type="entry name" value="26.5 kDa heat shock protein, mitochondrial"/>
    <property type="match status" value="1"/>
</dbReference>
<proteinExistence type="inferred from homology"/>
<evidence type="ECO:0000256" key="2">
    <source>
        <dbReference type="PROSITE-ProRule" id="PRU00285"/>
    </source>
</evidence>
<evidence type="ECO:0000313" key="5">
    <source>
        <dbReference type="EMBL" id="KAG0490229.1"/>
    </source>
</evidence>
<dbReference type="CDD" id="cd06464">
    <property type="entry name" value="ACD_sHsps-like"/>
    <property type="match status" value="1"/>
</dbReference>
<organism evidence="5 6">
    <name type="scientific">Vanilla planifolia</name>
    <name type="common">Vanilla</name>
    <dbReference type="NCBI Taxonomy" id="51239"/>
    <lineage>
        <taxon>Eukaryota</taxon>
        <taxon>Viridiplantae</taxon>
        <taxon>Streptophyta</taxon>
        <taxon>Embryophyta</taxon>
        <taxon>Tracheophyta</taxon>
        <taxon>Spermatophyta</taxon>
        <taxon>Magnoliopsida</taxon>
        <taxon>Liliopsida</taxon>
        <taxon>Asparagales</taxon>
        <taxon>Orchidaceae</taxon>
        <taxon>Vanilloideae</taxon>
        <taxon>Vanilleae</taxon>
        <taxon>Vanilla</taxon>
    </lineage>
</organism>
<dbReference type="Pfam" id="PF00011">
    <property type="entry name" value="HSP20"/>
    <property type="match status" value="1"/>
</dbReference>
<dbReference type="Proteomes" id="UP000639772">
    <property type="component" value="Chromosome 3"/>
</dbReference>
<comment type="similarity">
    <text evidence="2 3">Belongs to the small heat shock protein (HSP20) family.</text>
</comment>